<dbReference type="FunCoup" id="G0PJ68">
    <property type="interactions" value="1402"/>
</dbReference>
<keyword evidence="3" id="KW-0964">Secreted</keyword>
<evidence type="ECO:0000313" key="6">
    <source>
        <dbReference type="EMBL" id="EGT58795.1"/>
    </source>
</evidence>
<proteinExistence type="inferred from homology"/>
<evidence type="ECO:0000256" key="1">
    <source>
        <dbReference type="ARBA" id="ARBA00004613"/>
    </source>
</evidence>
<dbReference type="OMA" id="HNDECNI"/>
<reference evidence="7" key="1">
    <citation type="submission" date="2011-07" db="EMBL/GenBank/DDBJ databases">
        <authorList>
            <consortium name="Caenorhabditis brenneri Sequencing and Analysis Consortium"/>
            <person name="Wilson R.K."/>
        </authorList>
    </citation>
    <scope>NUCLEOTIDE SEQUENCE [LARGE SCALE GENOMIC DNA]</scope>
    <source>
        <strain evidence="7">PB2801</strain>
    </source>
</reference>
<comment type="similarity">
    <text evidence="2">Belongs to the UPF0375 family.</text>
</comment>
<dbReference type="OrthoDB" id="5872898at2759"/>
<protein>
    <submittedName>
        <fullName evidence="6">Uncharacterized protein</fullName>
    </submittedName>
</protein>
<evidence type="ECO:0000256" key="4">
    <source>
        <dbReference type="ARBA" id="ARBA00022729"/>
    </source>
</evidence>
<evidence type="ECO:0000313" key="7">
    <source>
        <dbReference type="Proteomes" id="UP000008068"/>
    </source>
</evidence>
<dbReference type="STRING" id="135651.G0PJ68"/>
<evidence type="ECO:0000256" key="3">
    <source>
        <dbReference type="ARBA" id="ARBA00022525"/>
    </source>
</evidence>
<dbReference type="EMBL" id="GL380647">
    <property type="protein sequence ID" value="EGT58795.1"/>
    <property type="molecule type" value="Genomic_DNA"/>
</dbReference>
<organism evidence="7">
    <name type="scientific">Caenorhabditis brenneri</name>
    <name type="common">Nematode worm</name>
    <dbReference type="NCBI Taxonomy" id="135651"/>
    <lineage>
        <taxon>Eukaryota</taxon>
        <taxon>Metazoa</taxon>
        <taxon>Ecdysozoa</taxon>
        <taxon>Nematoda</taxon>
        <taxon>Chromadorea</taxon>
        <taxon>Rhabditida</taxon>
        <taxon>Rhabditina</taxon>
        <taxon>Rhabditomorpha</taxon>
        <taxon>Rhabditoidea</taxon>
        <taxon>Rhabditidae</taxon>
        <taxon>Peloderinae</taxon>
        <taxon>Caenorhabditis</taxon>
    </lineage>
</organism>
<sequence>MKFFFVLALLVAFVACAPLDTQSTSHIEELQWSTGGSCNSNSNTVNGVVVAVSRCTKTAIWKVRVNDVCTVSEYLKETLTNSDPTVTFAPTNGIAQCTKTPCGATEKIPTDCATAFWDKLSLIV</sequence>
<name>G0PJ68_CAEBE</name>
<feature type="chain" id="PRO_5003407457" evidence="5">
    <location>
        <begin position="17"/>
        <end position="124"/>
    </location>
</feature>
<dbReference type="Proteomes" id="UP000008068">
    <property type="component" value="Unassembled WGS sequence"/>
</dbReference>
<accession>G0PJ68</accession>
<dbReference type="InParanoid" id="G0PJ68"/>
<comment type="subcellular location">
    <subcellularLocation>
        <location evidence="1">Secreted</location>
    </subcellularLocation>
</comment>
<keyword evidence="7" id="KW-1185">Reference proteome</keyword>
<dbReference type="Pfam" id="PF07403">
    <property type="entry name" value="DUF1505"/>
    <property type="match status" value="1"/>
</dbReference>
<feature type="signal peptide" evidence="5">
    <location>
        <begin position="1"/>
        <end position="16"/>
    </location>
</feature>
<evidence type="ECO:0000256" key="2">
    <source>
        <dbReference type="ARBA" id="ARBA00005932"/>
    </source>
</evidence>
<dbReference type="HOGENOM" id="CLU_2028770_0_0_1"/>
<keyword evidence="4 5" id="KW-0732">Signal</keyword>
<dbReference type="AlphaFoldDB" id="G0PJ68"/>
<dbReference type="PROSITE" id="PS51257">
    <property type="entry name" value="PROKAR_LIPOPROTEIN"/>
    <property type="match status" value="1"/>
</dbReference>
<evidence type="ECO:0000256" key="5">
    <source>
        <dbReference type="SAM" id="SignalP"/>
    </source>
</evidence>
<gene>
    <name evidence="6" type="ORF">CAEBREN_20887</name>
</gene>
<dbReference type="InterPro" id="IPR009981">
    <property type="entry name" value="DUF1505"/>
</dbReference>
<dbReference type="eggNOG" id="ENOG502TIT6">
    <property type="taxonomic scope" value="Eukaryota"/>
</dbReference>
<dbReference type="GO" id="GO:0005576">
    <property type="term" value="C:extracellular region"/>
    <property type="evidence" value="ECO:0007669"/>
    <property type="project" value="UniProtKB-SubCell"/>
</dbReference>